<feature type="region of interest" description="Disordered" evidence="1">
    <location>
        <begin position="1"/>
        <end position="20"/>
    </location>
</feature>
<gene>
    <name evidence="2" type="ORF">B0T11DRAFT_353907</name>
</gene>
<keyword evidence="3" id="KW-1185">Reference proteome</keyword>
<evidence type="ECO:0000313" key="2">
    <source>
        <dbReference type="EMBL" id="KAH7363568.1"/>
    </source>
</evidence>
<reference evidence="2" key="1">
    <citation type="journal article" date="2021" name="Nat. Commun.">
        <title>Genetic determinants of endophytism in the Arabidopsis root mycobiome.</title>
        <authorList>
            <person name="Mesny F."/>
            <person name="Miyauchi S."/>
            <person name="Thiergart T."/>
            <person name="Pickel B."/>
            <person name="Atanasova L."/>
            <person name="Karlsson M."/>
            <person name="Huettel B."/>
            <person name="Barry K.W."/>
            <person name="Haridas S."/>
            <person name="Chen C."/>
            <person name="Bauer D."/>
            <person name="Andreopoulos W."/>
            <person name="Pangilinan J."/>
            <person name="LaButti K."/>
            <person name="Riley R."/>
            <person name="Lipzen A."/>
            <person name="Clum A."/>
            <person name="Drula E."/>
            <person name="Henrissat B."/>
            <person name="Kohler A."/>
            <person name="Grigoriev I.V."/>
            <person name="Martin F.M."/>
            <person name="Hacquard S."/>
        </authorList>
    </citation>
    <scope>NUCLEOTIDE SEQUENCE</scope>
    <source>
        <strain evidence="2">MPI-CAGE-AT-0016</strain>
    </source>
</reference>
<feature type="compositionally biased region" description="Polar residues" evidence="1">
    <location>
        <begin position="188"/>
        <end position="199"/>
    </location>
</feature>
<dbReference type="EMBL" id="JAGPXD010000003">
    <property type="protein sequence ID" value="KAH7363568.1"/>
    <property type="molecule type" value="Genomic_DNA"/>
</dbReference>
<proteinExistence type="predicted"/>
<feature type="compositionally biased region" description="Basic residues" evidence="1">
    <location>
        <begin position="297"/>
        <end position="306"/>
    </location>
</feature>
<evidence type="ECO:0000313" key="3">
    <source>
        <dbReference type="Proteomes" id="UP000813385"/>
    </source>
</evidence>
<organism evidence="2 3">
    <name type="scientific">Plectosphaerella cucumerina</name>
    <dbReference type="NCBI Taxonomy" id="40658"/>
    <lineage>
        <taxon>Eukaryota</taxon>
        <taxon>Fungi</taxon>
        <taxon>Dikarya</taxon>
        <taxon>Ascomycota</taxon>
        <taxon>Pezizomycotina</taxon>
        <taxon>Sordariomycetes</taxon>
        <taxon>Hypocreomycetidae</taxon>
        <taxon>Glomerellales</taxon>
        <taxon>Plectosphaerellaceae</taxon>
        <taxon>Plectosphaerella</taxon>
    </lineage>
</organism>
<dbReference type="Proteomes" id="UP000813385">
    <property type="component" value="Unassembled WGS sequence"/>
</dbReference>
<dbReference type="AlphaFoldDB" id="A0A8K0X5K6"/>
<feature type="compositionally biased region" description="Basic residues" evidence="1">
    <location>
        <begin position="253"/>
        <end position="273"/>
    </location>
</feature>
<name>A0A8K0X5K6_9PEZI</name>
<comment type="caution">
    <text evidence="2">The sequence shown here is derived from an EMBL/GenBank/DDBJ whole genome shotgun (WGS) entry which is preliminary data.</text>
</comment>
<evidence type="ECO:0000256" key="1">
    <source>
        <dbReference type="SAM" id="MobiDB-lite"/>
    </source>
</evidence>
<sequence length="420" mass="45863">MNPLDLIVNVPDDGRQTSPHCPELLFPDQDPSVSPPTSVSSGLDELVDFFSIQPAAGAGNIDSSSGTTSTGDDSLADEYWADGFNGYLINGFNGCFTDGSDDGLTDGSNEGCFSNCSAIELPSQSCQAPVGHWVSSDNLSEESGDIFNLICWGTSDSSPSSFPESPSATSDTSNQSPAESLEQCRSGDGSSPTQVGDSSHWSPLTLEWLSVHDIGCIMDEDDQLQPEESAPSPDTFKKDDDDDVVFLYEWTGRRPKRQQKSRRHRSWPLRRRRPSDSSSDSAPVTGALSKSRDLPKAHRSGKRNERRRSPTLAACDPGRWRNECFRLEKVGIHESGGQSVSEYTWMGRKRGWVSGRQARDVTDASQLSYVVVRRSSEGYGIKALWNTESGMFFGEDGINNKTVQLNRSEHVSAEAGRNIV</sequence>
<protein>
    <submittedName>
        <fullName evidence="2">Uncharacterized protein</fullName>
    </submittedName>
</protein>
<feature type="region of interest" description="Disordered" evidence="1">
    <location>
        <begin position="158"/>
        <end position="199"/>
    </location>
</feature>
<accession>A0A8K0X5K6</accession>
<feature type="region of interest" description="Disordered" evidence="1">
    <location>
        <begin position="250"/>
        <end position="314"/>
    </location>
</feature>
<feature type="compositionally biased region" description="Low complexity" evidence="1">
    <location>
        <begin position="158"/>
        <end position="170"/>
    </location>
</feature>